<gene>
    <name evidence="1" type="ORF">M9H77_12904</name>
</gene>
<accession>A0ACC0BIT9</accession>
<evidence type="ECO:0000313" key="1">
    <source>
        <dbReference type="EMBL" id="KAI5672540.1"/>
    </source>
</evidence>
<proteinExistence type="predicted"/>
<comment type="caution">
    <text evidence="1">The sequence shown here is derived from an EMBL/GenBank/DDBJ whole genome shotgun (WGS) entry which is preliminary data.</text>
</comment>
<organism evidence="1 2">
    <name type="scientific">Catharanthus roseus</name>
    <name type="common">Madagascar periwinkle</name>
    <name type="synonym">Vinca rosea</name>
    <dbReference type="NCBI Taxonomy" id="4058"/>
    <lineage>
        <taxon>Eukaryota</taxon>
        <taxon>Viridiplantae</taxon>
        <taxon>Streptophyta</taxon>
        <taxon>Embryophyta</taxon>
        <taxon>Tracheophyta</taxon>
        <taxon>Spermatophyta</taxon>
        <taxon>Magnoliopsida</taxon>
        <taxon>eudicotyledons</taxon>
        <taxon>Gunneridae</taxon>
        <taxon>Pentapetalae</taxon>
        <taxon>asterids</taxon>
        <taxon>lamiids</taxon>
        <taxon>Gentianales</taxon>
        <taxon>Apocynaceae</taxon>
        <taxon>Rauvolfioideae</taxon>
        <taxon>Vinceae</taxon>
        <taxon>Catharanthinae</taxon>
        <taxon>Catharanthus</taxon>
    </lineage>
</organism>
<reference evidence="2" key="1">
    <citation type="journal article" date="2023" name="Nat. Plants">
        <title>Single-cell RNA sequencing provides a high-resolution roadmap for understanding the multicellular compartmentation of specialized metabolism.</title>
        <authorList>
            <person name="Sun S."/>
            <person name="Shen X."/>
            <person name="Li Y."/>
            <person name="Li Y."/>
            <person name="Wang S."/>
            <person name="Li R."/>
            <person name="Zhang H."/>
            <person name="Shen G."/>
            <person name="Guo B."/>
            <person name="Wei J."/>
            <person name="Xu J."/>
            <person name="St-Pierre B."/>
            <person name="Chen S."/>
            <person name="Sun C."/>
        </authorList>
    </citation>
    <scope>NUCLEOTIDE SEQUENCE [LARGE SCALE GENOMIC DNA]</scope>
</reference>
<sequence length="198" mass="22216">MAGVVELLDVLNLYELVFEQKVSLTKSSMYFSKHVQEEEKLTLAATFGMRVSDAKGKYLRLSYLIGCKLLADWGRNVASSSGCSDRLWRDTWAASLPPKVWWGKGVDFNANRELKRWCGCVVPRRGGNIGESWHSVWEILKARCEVRKIAKGVVKINIDASYIGGKGVVWRNEGQPWQLHGSYGGTKLGRKGCRAYGD</sequence>
<protein>
    <submittedName>
        <fullName evidence="1">Uncharacterized protein</fullName>
    </submittedName>
</protein>
<dbReference type="Proteomes" id="UP001060085">
    <property type="component" value="Linkage Group LG03"/>
</dbReference>
<name>A0ACC0BIT9_CATRO</name>
<keyword evidence="2" id="KW-1185">Reference proteome</keyword>
<evidence type="ECO:0000313" key="2">
    <source>
        <dbReference type="Proteomes" id="UP001060085"/>
    </source>
</evidence>
<dbReference type="EMBL" id="CM044703">
    <property type="protein sequence ID" value="KAI5672540.1"/>
    <property type="molecule type" value="Genomic_DNA"/>
</dbReference>